<proteinExistence type="inferred from homology"/>
<keyword evidence="3" id="KW-0677">Repeat</keyword>
<keyword evidence="4" id="KW-0547">Nucleotide-binding</keyword>
<dbReference type="Gene3D" id="1.10.10.10">
    <property type="entry name" value="Winged helix-like DNA-binding domain superfamily/Winged helix DNA-binding domain"/>
    <property type="match status" value="1"/>
</dbReference>
<name>A0AAV5FCL0_ELECO</name>
<keyword evidence="2" id="KW-0433">Leucine-rich repeat</keyword>
<evidence type="ECO:0000256" key="4">
    <source>
        <dbReference type="ARBA" id="ARBA00022741"/>
    </source>
</evidence>
<keyword evidence="5" id="KW-0611">Plant defense</keyword>
<evidence type="ECO:0000256" key="6">
    <source>
        <dbReference type="ARBA" id="ARBA00023054"/>
    </source>
</evidence>
<dbReference type="GO" id="GO:0042742">
    <property type="term" value="P:defense response to bacterium"/>
    <property type="evidence" value="ECO:0007669"/>
    <property type="project" value="UniProtKB-ARBA"/>
</dbReference>
<evidence type="ECO:0000259" key="9">
    <source>
        <dbReference type="Pfam" id="PF18052"/>
    </source>
</evidence>
<evidence type="ECO:0000256" key="3">
    <source>
        <dbReference type="ARBA" id="ARBA00022737"/>
    </source>
</evidence>
<organism evidence="12 13">
    <name type="scientific">Eleusine coracana subsp. coracana</name>
    <dbReference type="NCBI Taxonomy" id="191504"/>
    <lineage>
        <taxon>Eukaryota</taxon>
        <taxon>Viridiplantae</taxon>
        <taxon>Streptophyta</taxon>
        <taxon>Embryophyta</taxon>
        <taxon>Tracheophyta</taxon>
        <taxon>Spermatophyta</taxon>
        <taxon>Magnoliopsida</taxon>
        <taxon>Liliopsida</taxon>
        <taxon>Poales</taxon>
        <taxon>Poaceae</taxon>
        <taxon>PACMAD clade</taxon>
        <taxon>Chloridoideae</taxon>
        <taxon>Cynodonteae</taxon>
        <taxon>Eleusininae</taxon>
        <taxon>Eleusine</taxon>
    </lineage>
</organism>
<reference evidence="12" key="2">
    <citation type="submission" date="2021-12" db="EMBL/GenBank/DDBJ databases">
        <title>Resequencing data analysis of finger millet.</title>
        <authorList>
            <person name="Hatakeyama M."/>
            <person name="Aluri S."/>
            <person name="Balachadran M.T."/>
            <person name="Sivarajan S.R."/>
            <person name="Poveda L."/>
            <person name="Shimizu-Inatsugi R."/>
            <person name="Schlapbach R."/>
            <person name="Sreeman S.M."/>
            <person name="Shimizu K.K."/>
        </authorList>
    </citation>
    <scope>NUCLEOTIDE SEQUENCE</scope>
</reference>
<evidence type="ECO:0000256" key="7">
    <source>
        <dbReference type="SAM" id="Coils"/>
    </source>
</evidence>
<dbReference type="Pfam" id="PF23559">
    <property type="entry name" value="WHD_DRP"/>
    <property type="match status" value="1"/>
</dbReference>
<evidence type="ECO:0000259" key="10">
    <source>
        <dbReference type="Pfam" id="PF23559"/>
    </source>
</evidence>
<dbReference type="InterPro" id="IPR027417">
    <property type="entry name" value="P-loop_NTPase"/>
</dbReference>
<dbReference type="FunFam" id="3.40.50.300:FF:001091">
    <property type="entry name" value="Probable disease resistance protein At1g61300"/>
    <property type="match status" value="1"/>
</dbReference>
<evidence type="ECO:0000313" key="13">
    <source>
        <dbReference type="Proteomes" id="UP001054889"/>
    </source>
</evidence>
<evidence type="ECO:0000256" key="1">
    <source>
        <dbReference type="ARBA" id="ARBA00008894"/>
    </source>
</evidence>
<dbReference type="Pfam" id="PF18052">
    <property type="entry name" value="Rx_N"/>
    <property type="match status" value="1"/>
</dbReference>
<dbReference type="Gene3D" id="3.40.50.300">
    <property type="entry name" value="P-loop containing nucleotide triphosphate hydrolases"/>
    <property type="match status" value="1"/>
</dbReference>
<dbReference type="Proteomes" id="UP001054889">
    <property type="component" value="Unassembled WGS sequence"/>
</dbReference>
<dbReference type="GO" id="GO:0043531">
    <property type="term" value="F:ADP binding"/>
    <property type="evidence" value="ECO:0007669"/>
    <property type="project" value="InterPro"/>
</dbReference>
<feature type="domain" description="Disease resistance N-terminal" evidence="9">
    <location>
        <begin position="1"/>
        <end position="89"/>
    </location>
</feature>
<dbReference type="InterPro" id="IPR038005">
    <property type="entry name" value="RX-like_CC"/>
</dbReference>
<dbReference type="InterPro" id="IPR055414">
    <property type="entry name" value="LRR_R13L4/SHOC2-like"/>
</dbReference>
<feature type="coiled-coil region" evidence="7">
    <location>
        <begin position="103"/>
        <end position="130"/>
    </location>
</feature>
<reference evidence="12" key="1">
    <citation type="journal article" date="2018" name="DNA Res.">
        <title>Multiple hybrid de novo genome assembly of finger millet, an orphan allotetraploid crop.</title>
        <authorList>
            <person name="Hatakeyama M."/>
            <person name="Aluri S."/>
            <person name="Balachadran M.T."/>
            <person name="Sivarajan S.R."/>
            <person name="Patrignani A."/>
            <person name="Gruter S."/>
            <person name="Poveda L."/>
            <person name="Shimizu-Inatsugi R."/>
            <person name="Baeten J."/>
            <person name="Francoijs K.J."/>
            <person name="Nataraja K.N."/>
            <person name="Reddy Y.A.N."/>
            <person name="Phadnis S."/>
            <person name="Ravikumar R.L."/>
            <person name="Schlapbach R."/>
            <person name="Sreeman S.M."/>
            <person name="Shimizu K.K."/>
        </authorList>
    </citation>
    <scope>NUCLEOTIDE SEQUENCE</scope>
</reference>
<comment type="caution">
    <text evidence="12">The sequence shown here is derived from an EMBL/GenBank/DDBJ whole genome shotgun (WGS) entry which is preliminary data.</text>
</comment>
<dbReference type="Gene3D" id="1.10.8.430">
    <property type="entry name" value="Helical domain of apoptotic protease-activating factors"/>
    <property type="match status" value="1"/>
</dbReference>
<evidence type="ECO:0000256" key="5">
    <source>
        <dbReference type="ARBA" id="ARBA00022821"/>
    </source>
</evidence>
<dbReference type="InterPro" id="IPR036388">
    <property type="entry name" value="WH-like_DNA-bd_sf"/>
</dbReference>
<dbReference type="AlphaFoldDB" id="A0AAV5FCL0"/>
<keyword evidence="13" id="KW-1185">Reference proteome</keyword>
<keyword evidence="6 7" id="KW-0175">Coiled coil</keyword>
<feature type="domain" description="NB-ARC" evidence="8">
    <location>
        <begin position="166"/>
        <end position="328"/>
    </location>
</feature>
<dbReference type="InterPro" id="IPR058922">
    <property type="entry name" value="WHD_DRP"/>
</dbReference>
<dbReference type="Gene3D" id="1.20.5.4130">
    <property type="match status" value="1"/>
</dbReference>
<feature type="domain" description="Disease resistance protein winged helix" evidence="10">
    <location>
        <begin position="413"/>
        <end position="484"/>
    </location>
</feature>
<dbReference type="PANTHER" id="PTHR23155:SF906">
    <property type="entry name" value="OS08G0205100 PROTEIN"/>
    <property type="match status" value="1"/>
</dbReference>
<evidence type="ECO:0000259" key="11">
    <source>
        <dbReference type="Pfam" id="PF23598"/>
    </source>
</evidence>
<dbReference type="PRINTS" id="PR00364">
    <property type="entry name" value="DISEASERSIST"/>
</dbReference>
<dbReference type="Pfam" id="PF23598">
    <property type="entry name" value="LRR_14"/>
    <property type="match status" value="1"/>
</dbReference>
<dbReference type="SUPFAM" id="SSF52058">
    <property type="entry name" value="L domain-like"/>
    <property type="match status" value="1"/>
</dbReference>
<dbReference type="InterPro" id="IPR032675">
    <property type="entry name" value="LRR_dom_sf"/>
</dbReference>
<accession>A0AAV5FCL0</accession>
<dbReference type="PANTHER" id="PTHR23155">
    <property type="entry name" value="DISEASE RESISTANCE PROTEIN RP"/>
    <property type="match status" value="1"/>
</dbReference>
<dbReference type="InterPro" id="IPR044974">
    <property type="entry name" value="Disease_R_plants"/>
</dbReference>
<evidence type="ECO:0000256" key="2">
    <source>
        <dbReference type="ARBA" id="ARBA00022614"/>
    </source>
</evidence>
<feature type="domain" description="Disease resistance R13L4/SHOC-2-like LRR" evidence="11">
    <location>
        <begin position="534"/>
        <end position="911"/>
    </location>
</feature>
<dbReference type="InterPro" id="IPR002182">
    <property type="entry name" value="NB-ARC"/>
</dbReference>
<gene>
    <name evidence="12" type="primary">gb20900</name>
    <name evidence="12" type="ORF">PR202_gb20900</name>
</gene>
<dbReference type="InterPro" id="IPR041118">
    <property type="entry name" value="Rx_N"/>
</dbReference>
<dbReference type="FunFam" id="1.10.10.10:FF:000322">
    <property type="entry name" value="Probable disease resistance protein At1g63360"/>
    <property type="match status" value="1"/>
</dbReference>
<sequence length="914" mass="104672">METVLAKLAELMGEYKSTDLVDLSKDTAFLRHELCTVNALLVKLDNEDDELDQQVKDWSNQVRELGCDIEDCIDDFTHRVGRADAKAGFVEKISHYVRALRARLETAKQIKELKTRLLEINERRKRYKLDECCISGSRSVGAVDPRLPALYREPGNLVGVDGPRDELTRWVMDEKEQLKVVPIVGFGGLGKTTLANEVYHTVKGQFACHAFVSVSQRPDMTRLLHSIRSRLGLQESSYTCEVKDLIDDIRKYLQHKRYLVIIDDVWDIATWDIIRCTFPENNLRSRSIVTTRIESVARACCTHEEYFYRLKPLNSQDSRRLLFDRGFSSDHACTLQIKEVSAEILGKCGGLPLAIIAVASIIASRPTRKREDWENIRSSLDFESGTNWMRQILNLSYKDLPRHLKACFLYLGMYPEDHIIQRVDLVRQWVAEGIVNNSHRQGMEDLANSYFSELVNRSLIEPEETDYNGEVLSCRVHDMMLDLIISKCAEENFISMVYDSQVVRNSKFRRLSLKLNGAKGSTTSSGWAIRSQPQIRSFALFGTTASISVCASILTESKFLRVLVLDLHEVDGRNQHEARIDLTSINQLFLLRYMKIDARISIVKLPTEIRGLRHLETIEMHCRLISYPSDMFHLPGLLHLIVTSSNRFPDGISEAKYLHTLQYFSLLENSLENIHGLGELMNLRILMVRCFPKFLMVTATGRLAMNAFGSSLAKLGSRKLKYLSVVRYPEICADTLSSISPPPHQLETLDLLAWWFSRIPEWLAELRNLRSLDLCVREVMEEDIVILGALPSLMHLQFQFQEIPKDKIIIWGNTEHFPVLQNFQFKCERRVSLQLVKFEAGAMPNLRRLQIETTEKLLEWDGCVPAGMEQLLSLKEICISIVHGQDTESDRIDAAFVFRNIAQVHPSHPTITII</sequence>
<evidence type="ECO:0000313" key="12">
    <source>
        <dbReference type="EMBL" id="GJN32393.1"/>
    </source>
</evidence>
<dbReference type="CDD" id="cd14798">
    <property type="entry name" value="RX-CC_like"/>
    <property type="match status" value="1"/>
</dbReference>
<dbReference type="InterPro" id="IPR042197">
    <property type="entry name" value="Apaf_helical"/>
</dbReference>
<evidence type="ECO:0000259" key="8">
    <source>
        <dbReference type="Pfam" id="PF00931"/>
    </source>
</evidence>
<dbReference type="Gene3D" id="3.80.10.10">
    <property type="entry name" value="Ribonuclease Inhibitor"/>
    <property type="match status" value="1"/>
</dbReference>
<protein>
    <submittedName>
        <fullName evidence="12">Uncharacterized protein</fullName>
    </submittedName>
</protein>
<dbReference type="GO" id="GO:0009626">
    <property type="term" value="P:plant-type hypersensitive response"/>
    <property type="evidence" value="ECO:0007669"/>
    <property type="project" value="UniProtKB-ARBA"/>
</dbReference>
<dbReference type="SUPFAM" id="SSF52540">
    <property type="entry name" value="P-loop containing nucleoside triphosphate hydrolases"/>
    <property type="match status" value="1"/>
</dbReference>
<dbReference type="EMBL" id="BQKI01000084">
    <property type="protein sequence ID" value="GJN32393.1"/>
    <property type="molecule type" value="Genomic_DNA"/>
</dbReference>
<dbReference type="GO" id="GO:0002758">
    <property type="term" value="P:innate immune response-activating signaling pathway"/>
    <property type="evidence" value="ECO:0007669"/>
    <property type="project" value="UniProtKB-ARBA"/>
</dbReference>
<comment type="similarity">
    <text evidence="1">Belongs to the disease resistance NB-LRR family.</text>
</comment>
<dbReference type="Pfam" id="PF00931">
    <property type="entry name" value="NB-ARC"/>
    <property type="match status" value="1"/>
</dbReference>